<dbReference type="GeneTree" id="ENSGT00980000199842"/>
<reference evidence="3" key="1">
    <citation type="journal article" date="2007" name="Science">
        <title>Evolutionary and biomedical insights from the rhesus macaque genome.</title>
        <authorList>
            <person name="Gibbs R.A."/>
            <person name="Rogers J."/>
            <person name="Katze M.G."/>
            <person name="Bumgarner R."/>
            <person name="Weinstock G.M."/>
            <person name="Mardis E.R."/>
            <person name="Remington K.A."/>
            <person name="Strausberg R.L."/>
            <person name="Venter J.C."/>
            <person name="Wilson R.K."/>
            <person name="Batzer M.A."/>
            <person name="Bustamante C.D."/>
            <person name="Eichler E.E."/>
            <person name="Hahn M.W."/>
            <person name="Hardison R.C."/>
            <person name="Makova K.D."/>
            <person name="Miller W."/>
            <person name="Milosavljevic A."/>
            <person name="Palermo R.E."/>
            <person name="Siepel A."/>
            <person name="Sikela J.M."/>
            <person name="Attaway T."/>
            <person name="Bell S."/>
            <person name="Bernard K.E."/>
            <person name="Buhay C.J."/>
            <person name="Chandrabose M.N."/>
            <person name="Dao M."/>
            <person name="Davis C."/>
            <person name="Delehaunty K.D."/>
            <person name="Ding Y."/>
            <person name="Dinh H.H."/>
            <person name="Dugan-Rocha S."/>
            <person name="Fulton L.A."/>
            <person name="Gabisi R.A."/>
            <person name="Garner T.T."/>
            <person name="Godfrey J."/>
            <person name="Hawes A.C."/>
            <person name="Hernandez J."/>
            <person name="Hines S."/>
            <person name="Holder M."/>
            <person name="Hume J."/>
            <person name="Jhangiani S.N."/>
            <person name="Joshi V."/>
            <person name="Khan Z.M."/>
            <person name="Kirkness E.F."/>
            <person name="Cree A."/>
            <person name="Fowler R.G."/>
            <person name="Lee S."/>
            <person name="Lewis L.R."/>
            <person name="Li Z."/>
            <person name="Liu Y.-S."/>
            <person name="Moore S.M."/>
            <person name="Muzny D."/>
            <person name="Nazareth L.V."/>
            <person name="Ngo D.N."/>
            <person name="Okwuonu G.O."/>
            <person name="Pai G."/>
            <person name="Parker D."/>
            <person name="Paul H.A."/>
            <person name="Pfannkoch C."/>
            <person name="Pohl C.S."/>
            <person name="Rogers Y.-H.C."/>
            <person name="Ruiz S.J."/>
            <person name="Sabo A."/>
            <person name="Santibanez J."/>
            <person name="Schneider B.W."/>
            <person name="Smith S.M."/>
            <person name="Sodergren E."/>
            <person name="Svatek A.F."/>
            <person name="Utterback T.R."/>
            <person name="Vattathil S."/>
            <person name="Warren W."/>
            <person name="White C.S."/>
            <person name="Chinwalla A.T."/>
            <person name="Feng Y."/>
            <person name="Halpern A.L."/>
            <person name="Hillier L.W."/>
            <person name="Huang X."/>
            <person name="Minx P."/>
            <person name="Nelson J.O."/>
            <person name="Pepin K.H."/>
            <person name="Qin X."/>
            <person name="Sutton G.G."/>
            <person name="Venter E."/>
            <person name="Walenz B.P."/>
            <person name="Wallis J.W."/>
            <person name="Worley K.C."/>
            <person name="Yang S.-P."/>
            <person name="Jones S.M."/>
            <person name="Marra M.A."/>
            <person name="Rocchi M."/>
            <person name="Schein J.E."/>
            <person name="Baertsch R."/>
            <person name="Clarke L."/>
            <person name="Csuros M."/>
            <person name="Glasscock J."/>
            <person name="Harris R.A."/>
            <person name="Havlak P."/>
            <person name="Jackson A.R."/>
            <person name="Jiang H."/>
            <person name="Liu Y."/>
            <person name="Messina D.N."/>
            <person name="Shen Y."/>
            <person name="Song H.X.-Z."/>
            <person name="Wylie T."/>
            <person name="Zhang L."/>
            <person name="Birney E."/>
            <person name="Han K."/>
            <person name="Konkel M.K."/>
            <person name="Lee J."/>
            <person name="Smit A.F.A."/>
            <person name="Ullmer B."/>
            <person name="Wang H."/>
            <person name="Xing J."/>
            <person name="Burhans R."/>
            <person name="Cheng Z."/>
            <person name="Karro J.E."/>
            <person name="Ma J."/>
            <person name="Raney B."/>
            <person name="She X."/>
            <person name="Cox M.J."/>
            <person name="Demuth J.P."/>
            <person name="Dumas L.J."/>
            <person name="Han S.-G."/>
            <person name="Hopkins J."/>
            <person name="Karimpour-Fard A."/>
            <person name="Kim Y.H."/>
            <person name="Pollack J.R."/>
            <person name="Vinar T."/>
            <person name="Addo-Quaye C."/>
            <person name="Degenhardt J."/>
            <person name="Denby A."/>
            <person name="Hubisz M.J."/>
            <person name="Indap A."/>
            <person name="Kosiol C."/>
            <person name="Lahn B.T."/>
            <person name="Lawson H.A."/>
            <person name="Marklein A."/>
            <person name="Nielsen R."/>
            <person name="Vallender E.J."/>
            <person name="Clark A.G."/>
            <person name="Ferguson B."/>
            <person name="Hernandez R.D."/>
            <person name="Hirani K."/>
            <person name="Kehrer-Sawatzki H."/>
            <person name="Kolb J."/>
            <person name="Patil S."/>
            <person name="Pu L.-L."/>
            <person name="Ren Y."/>
            <person name="Smith D.G."/>
            <person name="Wheeler D.A."/>
            <person name="Schenck I."/>
            <person name="Ball E.V."/>
            <person name="Chen R."/>
            <person name="Cooper D.N."/>
            <person name="Giardine B."/>
            <person name="Hsu F."/>
            <person name="Kent W.J."/>
            <person name="Lesk A."/>
            <person name="Nelson D.L."/>
            <person name="O'brien W.E."/>
            <person name="Pruefer K."/>
            <person name="Stenson P.D."/>
            <person name="Wallace J.C."/>
            <person name="Ke H."/>
            <person name="Liu X.-M."/>
            <person name="Wang P."/>
            <person name="Xiang A.P."/>
            <person name="Yang F."/>
            <person name="Barber G.P."/>
            <person name="Haussler D."/>
            <person name="Karolchik D."/>
            <person name="Kern A.D."/>
            <person name="Kuhn R.M."/>
            <person name="Smith K.E."/>
            <person name="Zwieg A.S."/>
        </authorList>
    </citation>
    <scope>NUCLEOTIDE SEQUENCE [LARGE SCALE GENOMIC DNA]</scope>
    <source>
        <strain evidence="3">17573</strain>
    </source>
</reference>
<dbReference type="VEuPathDB" id="HostDB:ENSMMUG00000059759"/>
<dbReference type="Ensembl" id="ENSMMUT00000080105.1">
    <property type="protein sequence ID" value="ENSMMUP00000075542.1"/>
    <property type="gene ID" value="ENSMMUG00000059759.1"/>
</dbReference>
<accession>A0A5F8ADT1</accession>
<name>A0A5F8ADT1_MACMU</name>
<keyword evidence="1" id="KW-0732">Signal</keyword>
<dbReference type="AlphaFoldDB" id="A0A5F8ADT1"/>
<organism evidence="2 3">
    <name type="scientific">Macaca mulatta</name>
    <name type="common">Rhesus macaque</name>
    <dbReference type="NCBI Taxonomy" id="9544"/>
    <lineage>
        <taxon>Eukaryota</taxon>
        <taxon>Metazoa</taxon>
        <taxon>Chordata</taxon>
        <taxon>Craniata</taxon>
        <taxon>Vertebrata</taxon>
        <taxon>Euteleostomi</taxon>
        <taxon>Mammalia</taxon>
        <taxon>Eutheria</taxon>
        <taxon>Euarchontoglires</taxon>
        <taxon>Primates</taxon>
        <taxon>Haplorrhini</taxon>
        <taxon>Catarrhini</taxon>
        <taxon>Cercopithecidae</taxon>
        <taxon>Cercopithecinae</taxon>
        <taxon>Macaca</taxon>
    </lineage>
</organism>
<sequence length="100" mass="11132">MVKKQVCFLFCFLWDGVLLSHPGWSAVAQSQLTATSASQVQAILLPQPLSNWEYRCTPPLLANFCIFSRHGVSPCWSGWSQTPDLVIHPPWPPKVLGLQA</sequence>
<dbReference type="Proteomes" id="UP000006718">
    <property type="component" value="Chromosome 3"/>
</dbReference>
<dbReference type="InParanoid" id="A0A5F8ADT1"/>
<proteinExistence type="predicted"/>
<evidence type="ECO:0000313" key="2">
    <source>
        <dbReference type="Ensembl" id="ENSMMUP00000075542.1"/>
    </source>
</evidence>
<feature type="signal peptide" evidence="1">
    <location>
        <begin position="1"/>
        <end position="19"/>
    </location>
</feature>
<protein>
    <submittedName>
        <fullName evidence="2">Uncharacterized protein</fullName>
    </submittedName>
</protein>
<keyword evidence="3" id="KW-1185">Reference proteome</keyword>
<reference evidence="2" key="3">
    <citation type="submission" date="2025-08" db="UniProtKB">
        <authorList>
            <consortium name="Ensembl"/>
        </authorList>
    </citation>
    <scope>IDENTIFICATION</scope>
    <source>
        <strain evidence="2">17573</strain>
    </source>
</reference>
<dbReference type="OMA" id="NWEYRCT"/>
<evidence type="ECO:0000256" key="1">
    <source>
        <dbReference type="SAM" id="SignalP"/>
    </source>
</evidence>
<feature type="chain" id="PRO_5023878949" evidence="1">
    <location>
        <begin position="20"/>
        <end position="100"/>
    </location>
</feature>
<reference evidence="2" key="2">
    <citation type="submission" date="2019-01" db="EMBL/GenBank/DDBJ databases">
        <authorList>
            <person name="Graves T."/>
            <person name="Eichler E.E."/>
            <person name="Wilson R.K."/>
        </authorList>
    </citation>
    <scope>NUCLEOTIDE SEQUENCE [LARGE SCALE GENOMIC DNA]</scope>
    <source>
        <strain evidence="2">17573</strain>
    </source>
</reference>
<evidence type="ECO:0000313" key="3">
    <source>
        <dbReference type="Proteomes" id="UP000006718"/>
    </source>
</evidence>
<reference evidence="2" key="4">
    <citation type="submission" date="2025-09" db="UniProtKB">
        <authorList>
            <consortium name="Ensembl"/>
        </authorList>
    </citation>
    <scope>IDENTIFICATION</scope>
    <source>
        <strain evidence="2">17573</strain>
    </source>
</reference>